<dbReference type="GO" id="GO:0005525">
    <property type="term" value="F:GTP binding"/>
    <property type="evidence" value="ECO:0007669"/>
    <property type="project" value="InterPro"/>
</dbReference>
<dbReference type="GO" id="GO:0003924">
    <property type="term" value="F:GTPase activity"/>
    <property type="evidence" value="ECO:0007669"/>
    <property type="project" value="InterPro"/>
</dbReference>
<evidence type="ECO:0000256" key="2">
    <source>
        <dbReference type="ARBA" id="ARBA00023134"/>
    </source>
</evidence>
<accession>A0A3G5AEX6</accession>
<keyword evidence="1" id="KW-0547">Nucleotide-binding</keyword>
<dbReference type="GO" id="GO:0008017">
    <property type="term" value="F:microtubule binding"/>
    <property type="evidence" value="ECO:0007669"/>
    <property type="project" value="TreeGrafter"/>
</dbReference>
<dbReference type="PRINTS" id="PR00195">
    <property type="entry name" value="DYNAMIN"/>
</dbReference>
<organism evidence="4">
    <name type="scientific">Hyperionvirus sp</name>
    <dbReference type="NCBI Taxonomy" id="2487770"/>
    <lineage>
        <taxon>Viruses</taxon>
        <taxon>Varidnaviria</taxon>
        <taxon>Bamfordvirae</taxon>
        <taxon>Nucleocytoviricota</taxon>
        <taxon>Megaviricetes</taxon>
        <taxon>Imitervirales</taxon>
        <taxon>Mimiviridae</taxon>
        <taxon>Klosneuvirinae</taxon>
    </lineage>
</organism>
<proteinExistence type="predicted"/>
<dbReference type="InterPro" id="IPR027417">
    <property type="entry name" value="P-loop_NTPase"/>
</dbReference>
<dbReference type="SMART" id="SM00053">
    <property type="entry name" value="DYNc"/>
    <property type="match status" value="1"/>
</dbReference>
<dbReference type="InterPro" id="IPR022812">
    <property type="entry name" value="Dynamin"/>
</dbReference>
<feature type="domain" description="Dynamin GTPase" evidence="3">
    <location>
        <begin position="76"/>
        <end position="300"/>
    </location>
</feature>
<dbReference type="InterPro" id="IPR045063">
    <property type="entry name" value="Dynamin_N"/>
</dbReference>
<dbReference type="EMBL" id="MK072396">
    <property type="protein sequence ID" value="AYV83919.1"/>
    <property type="molecule type" value="Genomic_DNA"/>
</dbReference>
<protein>
    <submittedName>
        <fullName evidence="4">Dynamin family protein</fullName>
    </submittedName>
</protein>
<evidence type="ECO:0000259" key="3">
    <source>
        <dbReference type="SMART" id="SM00053"/>
    </source>
</evidence>
<dbReference type="PANTHER" id="PTHR11566:SF21">
    <property type="entry name" value="DYNAMIN RELATED PROTEIN 1, ISOFORM A"/>
    <property type="match status" value="1"/>
</dbReference>
<sequence length="697" mass="78466">MLIEARMLRAVARIRVLGATARSAVRQVVPRAVAATARKVPYVRQNRSYMNEQTYMNEPKSAAAAAVPPTIFKKYERKSEKILKAISDLRLLGINIKSFPIMTFFAPQSAGKTSSLEALCRKSLFPKNSGMSTMKPIYVVMLPSPTEKIVVNGKELNEKMATDEIQRLNSNVNIDMINVVIYGPDEITSNYGDLPGLIALSSSHPELPEKIKKLCYSHMENPNTIPIIVHDASGDPEINKALQIVMKLRRSADACGIITKIDKQKSHNSSIKSMLEGKTYPLGYGYVPVTLRNMEEVDAGMTVEEKEEQEKQFFERNPALKPVNGPYGVAALRSKLADIQVDKIKQNVPEIIKEIDAMIENLSKSETFLGGIVDGKNNDMIAKLKLMIEKLVGSSLERSKFESELRTIFINIMNDCIMEEKAEELDVKLSTQLVPSEDLSYFSSNKVGATHDKFQELFASGSTSPVLIDSDAIRVAYKSELSMAKLISAFDVRVDDPLGWKRLAFNKTLNRFFNGLLADNKIQNIVHKTTEEALIKYICEDSHDDLAKQFVNYLIKEISNEAYGSDIRYSITALINIQKRPKISLVEMCRSFARMFPEKLAYLNKQRFFGTYNKLAIEVYGPAWTRAHLICTAEDLGENVYRNVAVNLLDRMVEKLLSMVFDLMNKENTNRQRTTVSEKIKALAEAKSILQSYRSET</sequence>
<dbReference type="InterPro" id="IPR000375">
    <property type="entry name" value="Dynamin_stalk"/>
</dbReference>
<name>A0A3G5AEX6_9VIRU</name>
<gene>
    <name evidence="4" type="ORF">Hyperionvirus14_8</name>
</gene>
<dbReference type="SUPFAM" id="SSF52540">
    <property type="entry name" value="P-loop containing nucleoside triphosphate hydrolases"/>
    <property type="match status" value="1"/>
</dbReference>
<evidence type="ECO:0000256" key="1">
    <source>
        <dbReference type="ARBA" id="ARBA00022741"/>
    </source>
</evidence>
<dbReference type="Pfam" id="PF00350">
    <property type="entry name" value="Dynamin_N"/>
    <property type="match status" value="1"/>
</dbReference>
<evidence type="ECO:0000313" key="4">
    <source>
        <dbReference type="EMBL" id="AYV83919.1"/>
    </source>
</evidence>
<dbReference type="GO" id="GO:0016020">
    <property type="term" value="C:membrane"/>
    <property type="evidence" value="ECO:0007669"/>
    <property type="project" value="TreeGrafter"/>
</dbReference>
<dbReference type="PANTHER" id="PTHR11566">
    <property type="entry name" value="DYNAMIN"/>
    <property type="match status" value="1"/>
</dbReference>
<dbReference type="Pfam" id="PF01031">
    <property type="entry name" value="Dynamin_M"/>
    <property type="match status" value="1"/>
</dbReference>
<keyword evidence="2" id="KW-0342">GTP-binding</keyword>
<dbReference type="Gene3D" id="3.40.50.300">
    <property type="entry name" value="P-loop containing nucleotide triphosphate hydrolases"/>
    <property type="match status" value="1"/>
</dbReference>
<dbReference type="InterPro" id="IPR001401">
    <property type="entry name" value="Dynamin_GTPase"/>
</dbReference>
<reference evidence="4" key="1">
    <citation type="submission" date="2018-10" db="EMBL/GenBank/DDBJ databases">
        <title>Hidden diversity of soil giant viruses.</title>
        <authorList>
            <person name="Schulz F."/>
            <person name="Alteio L."/>
            <person name="Goudeau D."/>
            <person name="Ryan E.M."/>
            <person name="Malmstrom R.R."/>
            <person name="Blanchard J."/>
            <person name="Woyke T."/>
        </authorList>
    </citation>
    <scope>NUCLEOTIDE SEQUENCE</scope>
    <source>
        <strain evidence="4">HYV1</strain>
    </source>
</reference>